<dbReference type="EMBL" id="CP015515">
    <property type="protein sequence ID" value="AND16999.1"/>
    <property type="molecule type" value="Genomic_DNA"/>
</dbReference>
<dbReference type="KEGG" id="rtn:A6122_1871"/>
<comment type="subunit">
    <text evidence="6">Homotetramer.</text>
</comment>
<feature type="binding site" evidence="6">
    <location>
        <position position="137"/>
    </location>
    <ligand>
        <name>(6S)-NADPHX</name>
        <dbReference type="ChEBI" id="CHEBI:64076"/>
    </ligand>
</feature>
<dbReference type="GO" id="GO:0005524">
    <property type="term" value="F:ATP binding"/>
    <property type="evidence" value="ECO:0007669"/>
    <property type="project" value="UniProtKB-KW"/>
</dbReference>
<evidence type="ECO:0000256" key="2">
    <source>
        <dbReference type="ARBA" id="ARBA00022840"/>
    </source>
</evidence>
<protein>
    <recommendedName>
        <fullName evidence="6">ADP-dependent (S)-NAD(P)H-hydrate dehydratase</fullName>
        <ecNumber evidence="6">4.2.1.136</ecNumber>
    </recommendedName>
    <alternativeName>
        <fullName evidence="6">ADP-dependent NAD(P)HX dehydratase</fullName>
    </alternativeName>
</protein>
<name>A0A160KTX4_9MICO</name>
<dbReference type="Pfam" id="PF01256">
    <property type="entry name" value="Carb_kinase"/>
    <property type="match status" value="1"/>
</dbReference>
<reference evidence="8 9" key="1">
    <citation type="submission" date="2016-05" db="EMBL/GenBank/DDBJ databases">
        <title>Complete genome sequence of Rathayibacter tritici NCPPB 1953.</title>
        <authorList>
            <person name="Park J."/>
            <person name="Lee H.-H."/>
            <person name="Lee S.-W."/>
            <person name="Seo Y.-S."/>
        </authorList>
    </citation>
    <scope>NUCLEOTIDE SEQUENCE [LARGE SCALE GENOMIC DNA]</scope>
    <source>
        <strain evidence="8 9">NCPPB 1953</strain>
    </source>
</reference>
<dbReference type="PANTHER" id="PTHR12592:SF0">
    <property type="entry name" value="ATP-DEPENDENT (S)-NAD(P)H-HYDRATE DEHYDRATASE"/>
    <property type="match status" value="1"/>
</dbReference>
<comment type="function">
    <text evidence="6">Catalyzes the dehydration of the S-form of NAD(P)HX at the expense of ADP, which is converted to AMP. Together with NAD(P)HX epimerase, which catalyzes the epimerization of the S- and R-forms, the enzyme allows the repair of both epimers of NAD(P)HX, a damaged form of NAD(P)H that is a result of enzymatic or heat-dependent hydration.</text>
</comment>
<dbReference type="EC" id="4.2.1.136" evidence="6"/>
<keyword evidence="4 6" id="KW-0520">NAD</keyword>
<dbReference type="STRING" id="33888.A6122_1871"/>
<dbReference type="GO" id="GO:0052856">
    <property type="term" value="F:NAD(P)HX epimerase activity"/>
    <property type="evidence" value="ECO:0007669"/>
    <property type="project" value="TreeGrafter"/>
</dbReference>
<feature type="binding site" evidence="6">
    <location>
        <position position="207"/>
    </location>
    <ligand>
        <name>AMP</name>
        <dbReference type="ChEBI" id="CHEBI:456215"/>
    </ligand>
</feature>
<dbReference type="GO" id="GO:0052855">
    <property type="term" value="F:ADP-dependent NAD(P)H-hydrate dehydratase activity"/>
    <property type="evidence" value="ECO:0007669"/>
    <property type="project" value="UniProtKB-UniRule"/>
</dbReference>
<dbReference type="SUPFAM" id="SSF53613">
    <property type="entry name" value="Ribokinase-like"/>
    <property type="match status" value="1"/>
</dbReference>
<keyword evidence="2 6" id="KW-0067">ATP-binding</keyword>
<dbReference type="Gene3D" id="3.40.1190.20">
    <property type="match status" value="1"/>
</dbReference>
<sequence length="279" mass="28147">MGERVGMAEAVRSVRVPREGDDKYTRGVLGVATGSEQYPGAAVLGVEAAVRTGIGMVRYLGPERPSGLVLARRPEVVTAGGRVQAWLVGSGTSASDRDDDQRRTLIEQLHSGVPVVLDAGALDLIDEVAGAVVITPHYRELARVLSRAGLNVDAATIAAAPGEWARRAADRLGVCVLLKGSTTHVVAGGTELEVSGSTPWLATAGSGDVLGGVLGALVAGRSADAETAGTTLKAEDLAPLAAAAAVLHAEAGRAASAGGPIAALDIAEHLPGVVAAVLR</sequence>
<feature type="binding site" evidence="6">
    <location>
        <position position="208"/>
    </location>
    <ligand>
        <name>(6S)-NADPHX</name>
        <dbReference type="ChEBI" id="CHEBI:64076"/>
    </ligand>
</feature>
<dbReference type="InterPro" id="IPR000631">
    <property type="entry name" value="CARKD"/>
</dbReference>
<keyword evidence="1 6" id="KW-0547">Nucleotide-binding</keyword>
<feature type="binding site" evidence="6">
    <location>
        <position position="41"/>
    </location>
    <ligand>
        <name>(6S)-NADPHX</name>
        <dbReference type="ChEBI" id="CHEBI:64076"/>
    </ligand>
</feature>
<evidence type="ECO:0000256" key="5">
    <source>
        <dbReference type="ARBA" id="ARBA00023239"/>
    </source>
</evidence>
<feature type="domain" description="YjeF C-terminal" evidence="7">
    <location>
        <begin position="6"/>
        <end position="277"/>
    </location>
</feature>
<keyword evidence="5 6" id="KW-0456">Lyase</keyword>
<dbReference type="HAMAP" id="MF_01965">
    <property type="entry name" value="NADHX_dehydratase"/>
    <property type="match status" value="1"/>
</dbReference>
<accession>A0A160KTX4</accession>
<comment type="cofactor">
    <cofactor evidence="6">
        <name>Mg(2+)</name>
        <dbReference type="ChEBI" id="CHEBI:18420"/>
    </cofactor>
</comment>
<gene>
    <name evidence="6" type="primary">nnrD</name>
    <name evidence="8" type="ORF">A6122_1871</name>
</gene>
<comment type="catalytic activity">
    <reaction evidence="6">
        <text>(6S)-NADHX + ADP = AMP + phosphate + NADH + H(+)</text>
        <dbReference type="Rhea" id="RHEA:32223"/>
        <dbReference type="ChEBI" id="CHEBI:15378"/>
        <dbReference type="ChEBI" id="CHEBI:43474"/>
        <dbReference type="ChEBI" id="CHEBI:57945"/>
        <dbReference type="ChEBI" id="CHEBI:64074"/>
        <dbReference type="ChEBI" id="CHEBI:456215"/>
        <dbReference type="ChEBI" id="CHEBI:456216"/>
        <dbReference type="EC" id="4.2.1.136"/>
    </reaction>
</comment>
<evidence type="ECO:0000256" key="1">
    <source>
        <dbReference type="ARBA" id="ARBA00022741"/>
    </source>
</evidence>
<dbReference type="PANTHER" id="PTHR12592">
    <property type="entry name" value="ATP-DEPENDENT (S)-NAD(P)H-HYDRATE DEHYDRATASE FAMILY MEMBER"/>
    <property type="match status" value="1"/>
</dbReference>
<dbReference type="GO" id="GO:0046496">
    <property type="term" value="P:nicotinamide nucleotide metabolic process"/>
    <property type="evidence" value="ECO:0007669"/>
    <property type="project" value="UniProtKB-UniRule"/>
</dbReference>
<feature type="binding site" evidence="6">
    <location>
        <position position="91"/>
    </location>
    <ligand>
        <name>(6S)-NADPHX</name>
        <dbReference type="ChEBI" id="CHEBI:64076"/>
    </ligand>
</feature>
<dbReference type="OrthoDB" id="9806925at2"/>
<dbReference type="RefSeq" id="WP_068254323.1">
    <property type="nucleotide sequence ID" value="NZ_CP015515.1"/>
</dbReference>
<proteinExistence type="inferred from homology"/>
<comment type="similarity">
    <text evidence="6">Belongs to the NnrD/CARKD family.</text>
</comment>
<evidence type="ECO:0000313" key="9">
    <source>
        <dbReference type="Proteomes" id="UP000077071"/>
    </source>
</evidence>
<dbReference type="InterPro" id="IPR029056">
    <property type="entry name" value="Ribokinase-like"/>
</dbReference>
<comment type="catalytic activity">
    <reaction evidence="6">
        <text>(6S)-NADPHX + ADP = AMP + phosphate + NADPH + H(+)</text>
        <dbReference type="Rhea" id="RHEA:32235"/>
        <dbReference type="ChEBI" id="CHEBI:15378"/>
        <dbReference type="ChEBI" id="CHEBI:43474"/>
        <dbReference type="ChEBI" id="CHEBI:57783"/>
        <dbReference type="ChEBI" id="CHEBI:64076"/>
        <dbReference type="ChEBI" id="CHEBI:456215"/>
        <dbReference type="ChEBI" id="CHEBI:456216"/>
        <dbReference type="EC" id="4.2.1.136"/>
    </reaction>
</comment>
<evidence type="ECO:0000259" key="7">
    <source>
        <dbReference type="PROSITE" id="PS51383"/>
    </source>
</evidence>
<dbReference type="PATRIC" id="fig|33888.3.peg.2074"/>
<keyword evidence="9" id="KW-1185">Reference proteome</keyword>
<dbReference type="PROSITE" id="PS51383">
    <property type="entry name" value="YJEF_C_3"/>
    <property type="match status" value="1"/>
</dbReference>
<dbReference type="Proteomes" id="UP000077071">
    <property type="component" value="Chromosome"/>
</dbReference>
<dbReference type="GO" id="GO:0110051">
    <property type="term" value="P:metabolite repair"/>
    <property type="evidence" value="ECO:0007669"/>
    <property type="project" value="TreeGrafter"/>
</dbReference>
<evidence type="ECO:0000256" key="3">
    <source>
        <dbReference type="ARBA" id="ARBA00022857"/>
    </source>
</evidence>
<dbReference type="CDD" id="cd01171">
    <property type="entry name" value="YXKO-related"/>
    <property type="match status" value="1"/>
</dbReference>
<evidence type="ECO:0000313" key="8">
    <source>
        <dbReference type="EMBL" id="AND16999.1"/>
    </source>
</evidence>
<evidence type="ECO:0000256" key="4">
    <source>
        <dbReference type="ARBA" id="ARBA00023027"/>
    </source>
</evidence>
<keyword evidence="3 6" id="KW-0521">NADP</keyword>
<dbReference type="AlphaFoldDB" id="A0A160KTX4"/>
<feature type="binding site" evidence="6">
    <location>
        <begin position="179"/>
        <end position="183"/>
    </location>
    <ligand>
        <name>AMP</name>
        <dbReference type="ChEBI" id="CHEBI:456215"/>
    </ligand>
</feature>
<organism evidence="8 9">
    <name type="scientific">Rathayibacter tritici</name>
    <dbReference type="NCBI Taxonomy" id="33888"/>
    <lineage>
        <taxon>Bacteria</taxon>
        <taxon>Bacillati</taxon>
        <taxon>Actinomycetota</taxon>
        <taxon>Actinomycetes</taxon>
        <taxon>Micrococcales</taxon>
        <taxon>Microbacteriaceae</taxon>
        <taxon>Rathayibacter</taxon>
    </lineage>
</organism>
<evidence type="ECO:0000256" key="6">
    <source>
        <dbReference type="HAMAP-Rule" id="MF_01965"/>
    </source>
</evidence>